<proteinExistence type="predicted"/>
<dbReference type="OrthoDB" id="409820at2759"/>
<evidence type="ECO:0000313" key="2">
    <source>
        <dbReference type="EMBL" id="EER09354.1"/>
    </source>
</evidence>
<dbReference type="Proteomes" id="UP000007800">
    <property type="component" value="Unassembled WGS sequence"/>
</dbReference>
<dbReference type="Gene3D" id="1.10.150.240">
    <property type="entry name" value="Putative phosphatase, domain 2"/>
    <property type="match status" value="1"/>
</dbReference>
<evidence type="ECO:0000313" key="3">
    <source>
        <dbReference type="Proteomes" id="UP000007800"/>
    </source>
</evidence>
<protein>
    <submittedName>
        <fullName evidence="2">Phosphotransferase, putative</fullName>
    </submittedName>
</protein>
<dbReference type="InterPro" id="IPR002575">
    <property type="entry name" value="Aminoglycoside_PTrfase"/>
</dbReference>
<dbReference type="PANTHER" id="PTHR47829:SF1">
    <property type="entry name" value="HAD FAMILY PHOSPHATASE"/>
    <property type="match status" value="1"/>
</dbReference>
<dbReference type="Gene3D" id="3.90.1200.10">
    <property type="match status" value="1"/>
</dbReference>
<dbReference type="Gene3D" id="3.30.200.20">
    <property type="entry name" value="Phosphorylase Kinase, domain 1"/>
    <property type="match status" value="1"/>
</dbReference>
<reference evidence="2 3" key="1">
    <citation type="submission" date="2008-07" db="EMBL/GenBank/DDBJ databases">
        <authorList>
            <person name="El-Sayed N."/>
            <person name="Caler E."/>
            <person name="Inman J."/>
            <person name="Amedeo P."/>
            <person name="Hass B."/>
            <person name="Wortman J."/>
        </authorList>
    </citation>
    <scope>NUCLEOTIDE SEQUENCE [LARGE SCALE GENOMIC DNA]</scope>
    <source>
        <strain evidence="3">ATCC 50983 / TXsc</strain>
    </source>
</reference>
<dbReference type="InterPro" id="IPR023198">
    <property type="entry name" value="PGP-like_dom2"/>
</dbReference>
<dbReference type="InterPro" id="IPR023214">
    <property type="entry name" value="HAD_sf"/>
</dbReference>
<name>C5L1P2_PERM5</name>
<dbReference type="CDD" id="cd05154">
    <property type="entry name" value="ACAD10_11_N-like"/>
    <property type="match status" value="1"/>
</dbReference>
<dbReference type="OMA" id="MLLTHEY"/>
<dbReference type="InterPro" id="IPR036412">
    <property type="entry name" value="HAD-like_sf"/>
</dbReference>
<feature type="domain" description="Aminoglycoside phosphotransferase" evidence="1">
    <location>
        <begin position="273"/>
        <end position="502"/>
    </location>
</feature>
<organism evidence="3">
    <name type="scientific">Perkinsus marinus (strain ATCC 50983 / TXsc)</name>
    <dbReference type="NCBI Taxonomy" id="423536"/>
    <lineage>
        <taxon>Eukaryota</taxon>
        <taxon>Sar</taxon>
        <taxon>Alveolata</taxon>
        <taxon>Perkinsozoa</taxon>
        <taxon>Perkinsea</taxon>
        <taxon>Perkinsida</taxon>
        <taxon>Perkinsidae</taxon>
        <taxon>Perkinsus</taxon>
    </lineage>
</organism>
<sequence length="620" mass="69170">MSVEVNSEETVPEVLLLDLGGITFPSPIGPLLAAAESIRDPGLPRRMVSSVLWKELECGFLTIPEFCEQFAKGKAVVQEALIGWFEGLRAMEPSPRMIILLSELRLKYPGLKIGAVTNNFKHPAPLRPMRDLRGELLFDTIVESAVEGMAKGHPGGERWALVEVWNFHDGSYMEAHIIWSSVRLFKTALERLDYHGPASAVLYLDDLKHNLAQPASLGIRTRHAITPEEATETIRKMLALDVSSGSPLQKYLASLGVLPDSISDQARPFAWQFSFGQSNPTYLVGLIPEKPLEGYTLQKLLEEKCAVLRKQPPGELLPSAHDVVREYTVMSELGKEGCVPVPRTLGLCTDKTICGAAFYVMRFVTGVVFTDPNLPNLQPYQRRKVYEDLMKTAAAVHNFPWHRSEALTQRFRGDPSKYVSKQVERWSTQGIDVEGFKRLAKGLLDNVKISQKSPEFQSLVHGDFRLDNCIYDPHTFEVVAVLDWELSTTGNSLVDIASALSQYYGLYPGIAQLSSNFEELGIPKERELLDLYLRYREVESIPEGLMQYMEAFQCLRMAGILYGVLMRTKKGNASQQHQQAKGGSIFSMAYVTKLCTRGLELLQSRACSSSPIAVDAPSKL</sequence>
<dbReference type="InParanoid" id="C5L1P2"/>
<dbReference type="Pfam" id="PF01636">
    <property type="entry name" value="APH"/>
    <property type="match status" value="1"/>
</dbReference>
<dbReference type="InterPro" id="IPR052898">
    <property type="entry name" value="ACAD10-like"/>
</dbReference>
<gene>
    <name evidence="2" type="ORF">Pmar_PMAR011173</name>
</gene>
<accession>C5L1P2</accession>
<keyword evidence="3" id="KW-1185">Reference proteome</keyword>
<dbReference type="GeneID" id="9065794"/>
<dbReference type="Gene3D" id="3.40.50.1000">
    <property type="entry name" value="HAD superfamily/HAD-like"/>
    <property type="match status" value="1"/>
</dbReference>
<dbReference type="PANTHER" id="PTHR47829">
    <property type="entry name" value="HYDROLASE, PUTATIVE (AFU_ORTHOLOGUE AFUA_1G12880)-RELATED"/>
    <property type="match status" value="1"/>
</dbReference>
<evidence type="ECO:0000259" key="1">
    <source>
        <dbReference type="Pfam" id="PF01636"/>
    </source>
</evidence>
<dbReference type="RefSeq" id="XP_002777538.1">
    <property type="nucleotide sequence ID" value="XM_002777492.1"/>
</dbReference>
<dbReference type="SUPFAM" id="SSF56112">
    <property type="entry name" value="Protein kinase-like (PK-like)"/>
    <property type="match status" value="1"/>
</dbReference>
<dbReference type="SUPFAM" id="SSF56784">
    <property type="entry name" value="HAD-like"/>
    <property type="match status" value="1"/>
</dbReference>
<dbReference type="EMBL" id="GG678367">
    <property type="protein sequence ID" value="EER09354.1"/>
    <property type="molecule type" value="Genomic_DNA"/>
</dbReference>
<dbReference type="InterPro" id="IPR041726">
    <property type="entry name" value="ACAD10_11_N"/>
</dbReference>
<dbReference type="GO" id="GO:0016740">
    <property type="term" value="F:transferase activity"/>
    <property type="evidence" value="ECO:0007669"/>
    <property type="project" value="UniProtKB-KW"/>
</dbReference>
<dbReference type="InterPro" id="IPR011009">
    <property type="entry name" value="Kinase-like_dom_sf"/>
</dbReference>
<keyword evidence="2" id="KW-0808">Transferase</keyword>
<dbReference type="AlphaFoldDB" id="C5L1P2"/>